<dbReference type="AlphaFoldDB" id="A0A915NBW9"/>
<feature type="region of interest" description="Disordered" evidence="1">
    <location>
        <begin position="1"/>
        <end position="31"/>
    </location>
</feature>
<protein>
    <submittedName>
        <fullName evidence="3">Uncharacterized protein</fullName>
    </submittedName>
</protein>
<name>A0A915NBW9_MELJA</name>
<feature type="compositionally biased region" description="Polar residues" evidence="1">
    <location>
        <begin position="67"/>
        <end position="80"/>
    </location>
</feature>
<feature type="region of interest" description="Disordered" evidence="1">
    <location>
        <begin position="199"/>
        <end position="220"/>
    </location>
</feature>
<dbReference type="Proteomes" id="UP000887561">
    <property type="component" value="Unplaced"/>
</dbReference>
<reference evidence="3" key="1">
    <citation type="submission" date="2022-11" db="UniProtKB">
        <authorList>
            <consortium name="WormBaseParasite"/>
        </authorList>
    </citation>
    <scope>IDENTIFICATION</scope>
</reference>
<feature type="compositionally biased region" description="Polar residues" evidence="1">
    <location>
        <begin position="45"/>
        <end position="58"/>
    </location>
</feature>
<feature type="region of interest" description="Disordered" evidence="1">
    <location>
        <begin position="45"/>
        <end position="81"/>
    </location>
</feature>
<organism evidence="2 3">
    <name type="scientific">Meloidogyne javanica</name>
    <name type="common">Root-knot nematode worm</name>
    <dbReference type="NCBI Taxonomy" id="6303"/>
    <lineage>
        <taxon>Eukaryota</taxon>
        <taxon>Metazoa</taxon>
        <taxon>Ecdysozoa</taxon>
        <taxon>Nematoda</taxon>
        <taxon>Chromadorea</taxon>
        <taxon>Rhabditida</taxon>
        <taxon>Tylenchina</taxon>
        <taxon>Tylenchomorpha</taxon>
        <taxon>Tylenchoidea</taxon>
        <taxon>Meloidogynidae</taxon>
        <taxon>Meloidogyninae</taxon>
        <taxon>Meloidogyne</taxon>
        <taxon>Meloidogyne incognita group</taxon>
    </lineage>
</organism>
<sequence length="245" mass="27333">MIPDSAPMNPQIPGQKRITGLDTGLPPQPMTSFMQYQQSQLYPDSNATGYVHPSTNAGPSDLDHNQHFLQNNSQGNQDASSVDRVAPRTFGSGVPGYNHHITHPTNFGNQGGIALDHNLNLHNFGHSIQHSQPWMEGHNSNINLSLGTQSYLGNMHSVEATPKTLLPNFQPPYQSGSQINSAFVPYKSQIPQEMYNPYMSRNHQSDYNSEPSNSSMNQNSGKMLANEEEQFNSEPKTWKFFKTQF</sequence>
<keyword evidence="2" id="KW-1185">Reference proteome</keyword>
<accession>A0A915NBW9</accession>
<dbReference type="WBParaSite" id="scaffold874_cov161.g1985">
    <property type="protein sequence ID" value="scaffold874_cov161.g1985"/>
    <property type="gene ID" value="scaffold874_cov161.g1985"/>
</dbReference>
<evidence type="ECO:0000313" key="2">
    <source>
        <dbReference type="Proteomes" id="UP000887561"/>
    </source>
</evidence>
<proteinExistence type="predicted"/>
<evidence type="ECO:0000313" key="3">
    <source>
        <dbReference type="WBParaSite" id="scaffold874_cov161.g1985"/>
    </source>
</evidence>
<evidence type="ECO:0000256" key="1">
    <source>
        <dbReference type="SAM" id="MobiDB-lite"/>
    </source>
</evidence>